<dbReference type="EMBL" id="BAAADJ010000006">
    <property type="protein sequence ID" value="GAA0319579.1"/>
    <property type="molecule type" value="Genomic_DNA"/>
</dbReference>
<evidence type="ECO:0000256" key="1">
    <source>
        <dbReference type="SAM" id="Phobius"/>
    </source>
</evidence>
<protein>
    <submittedName>
        <fullName evidence="2">Uncharacterized protein</fullName>
    </submittedName>
</protein>
<reference evidence="3" key="1">
    <citation type="journal article" date="2019" name="Int. J. Syst. Evol. Microbiol.">
        <title>The Global Catalogue of Microorganisms (GCM) 10K type strain sequencing project: providing services to taxonomists for standard genome sequencing and annotation.</title>
        <authorList>
            <consortium name="The Broad Institute Genomics Platform"/>
            <consortium name="The Broad Institute Genome Sequencing Center for Infectious Disease"/>
            <person name="Wu L."/>
            <person name="Ma J."/>
        </authorList>
    </citation>
    <scope>NUCLEOTIDE SEQUENCE [LARGE SCALE GENOMIC DNA]</scope>
    <source>
        <strain evidence="3">JCM 9731</strain>
    </source>
</reference>
<evidence type="ECO:0000313" key="2">
    <source>
        <dbReference type="EMBL" id="GAA0319579.1"/>
    </source>
</evidence>
<dbReference type="RefSeq" id="WP_343796528.1">
    <property type="nucleotide sequence ID" value="NZ_BAAADJ010000006.1"/>
</dbReference>
<organism evidence="2 3">
    <name type="scientific">Bacillus carboniphilus</name>
    <dbReference type="NCBI Taxonomy" id="86663"/>
    <lineage>
        <taxon>Bacteria</taxon>
        <taxon>Bacillati</taxon>
        <taxon>Bacillota</taxon>
        <taxon>Bacilli</taxon>
        <taxon>Bacillales</taxon>
        <taxon>Bacillaceae</taxon>
        <taxon>Bacillus</taxon>
    </lineage>
</organism>
<keyword evidence="1" id="KW-1133">Transmembrane helix</keyword>
<feature type="transmembrane region" description="Helical" evidence="1">
    <location>
        <begin position="6"/>
        <end position="27"/>
    </location>
</feature>
<keyword evidence="3" id="KW-1185">Reference proteome</keyword>
<sequence>MFIPAWFFNVAYALGAFFLISAIFTKVTGNLFLLGKLKESVTNDKRAANALFIYLLTSAVLILSMPFLAEEIGRYVGGIFVVFLLYSIVFWYYFQSKWVGEIKSKQTARKK</sequence>
<accession>A0ABN0VX61</accession>
<evidence type="ECO:0000313" key="3">
    <source>
        <dbReference type="Proteomes" id="UP001500782"/>
    </source>
</evidence>
<dbReference type="Proteomes" id="UP001500782">
    <property type="component" value="Unassembled WGS sequence"/>
</dbReference>
<feature type="transmembrane region" description="Helical" evidence="1">
    <location>
        <begin position="48"/>
        <end position="69"/>
    </location>
</feature>
<keyword evidence="1" id="KW-0812">Transmembrane</keyword>
<comment type="caution">
    <text evidence="2">The sequence shown here is derived from an EMBL/GenBank/DDBJ whole genome shotgun (WGS) entry which is preliminary data.</text>
</comment>
<name>A0ABN0VX61_9BACI</name>
<keyword evidence="1" id="KW-0472">Membrane</keyword>
<gene>
    <name evidence="2" type="ORF">GCM10008967_07640</name>
</gene>
<proteinExistence type="predicted"/>
<feature type="transmembrane region" description="Helical" evidence="1">
    <location>
        <begin position="75"/>
        <end position="94"/>
    </location>
</feature>